<dbReference type="EMBL" id="RRYP01001175">
    <property type="protein sequence ID" value="TNV86303.1"/>
    <property type="molecule type" value="Genomic_DNA"/>
</dbReference>
<gene>
    <name evidence="1" type="ORF">FGO68_gene12877</name>
</gene>
<keyword evidence="2" id="KW-1185">Reference proteome</keyword>
<evidence type="ECO:0000313" key="1">
    <source>
        <dbReference type="EMBL" id="TNV86303.1"/>
    </source>
</evidence>
<accession>A0A8J8P2W8</accession>
<reference evidence="1" key="1">
    <citation type="submission" date="2019-06" db="EMBL/GenBank/DDBJ databases">
        <authorList>
            <person name="Zheng W."/>
        </authorList>
    </citation>
    <scope>NUCLEOTIDE SEQUENCE</scope>
    <source>
        <strain evidence="1">QDHG01</strain>
    </source>
</reference>
<protein>
    <submittedName>
        <fullName evidence="1">Uncharacterized protein</fullName>
    </submittedName>
</protein>
<proteinExistence type="predicted"/>
<dbReference type="AlphaFoldDB" id="A0A8J8P2W8"/>
<comment type="caution">
    <text evidence="1">The sequence shown here is derived from an EMBL/GenBank/DDBJ whole genome shotgun (WGS) entry which is preliminary data.</text>
</comment>
<evidence type="ECO:0000313" key="2">
    <source>
        <dbReference type="Proteomes" id="UP000785679"/>
    </source>
</evidence>
<name>A0A8J8P2W8_HALGN</name>
<organism evidence="1 2">
    <name type="scientific">Halteria grandinella</name>
    <dbReference type="NCBI Taxonomy" id="5974"/>
    <lineage>
        <taxon>Eukaryota</taxon>
        <taxon>Sar</taxon>
        <taxon>Alveolata</taxon>
        <taxon>Ciliophora</taxon>
        <taxon>Intramacronucleata</taxon>
        <taxon>Spirotrichea</taxon>
        <taxon>Stichotrichia</taxon>
        <taxon>Sporadotrichida</taxon>
        <taxon>Halteriidae</taxon>
        <taxon>Halteria</taxon>
    </lineage>
</organism>
<dbReference type="Proteomes" id="UP000785679">
    <property type="component" value="Unassembled WGS sequence"/>
</dbReference>
<sequence length="144" mass="17140">MFSHLLISFTVLHYNYQNIQANFSKRIYHNSIYLDPHLQKELVSMTDVEIFIKQGGSQFLIKYGLLQQFDNNILILWKQIPIKQSLNKASYLPNKFNKNNQARHLHMHLQLSKKRIIAWLRKRNQTRAEATVVKIQRKCAEYAL</sequence>